<dbReference type="SUPFAM" id="SSF56037">
    <property type="entry name" value="PheT/TilS domain"/>
    <property type="match status" value="1"/>
</dbReference>
<dbReference type="AlphaFoldDB" id="A0A1E3XB26"/>
<dbReference type="InterPro" id="IPR014729">
    <property type="entry name" value="Rossmann-like_a/b/a_fold"/>
</dbReference>
<evidence type="ECO:0000256" key="3">
    <source>
        <dbReference type="ARBA" id="ARBA00022598"/>
    </source>
</evidence>
<evidence type="ECO:0000256" key="1">
    <source>
        <dbReference type="ARBA" id="ARBA00004496"/>
    </source>
</evidence>
<keyword evidence="6 8" id="KW-0067">ATP-binding</keyword>
<comment type="similarity">
    <text evidence="8">Belongs to the tRNA(Ile)-lysidine synthase family.</text>
</comment>
<comment type="catalytic activity">
    <reaction evidence="7 8">
        <text>cytidine(34) in tRNA(Ile2) + L-lysine + ATP = lysidine(34) in tRNA(Ile2) + AMP + diphosphate + H(+)</text>
        <dbReference type="Rhea" id="RHEA:43744"/>
        <dbReference type="Rhea" id="RHEA-COMP:10625"/>
        <dbReference type="Rhea" id="RHEA-COMP:10670"/>
        <dbReference type="ChEBI" id="CHEBI:15378"/>
        <dbReference type="ChEBI" id="CHEBI:30616"/>
        <dbReference type="ChEBI" id="CHEBI:32551"/>
        <dbReference type="ChEBI" id="CHEBI:33019"/>
        <dbReference type="ChEBI" id="CHEBI:82748"/>
        <dbReference type="ChEBI" id="CHEBI:83665"/>
        <dbReference type="ChEBI" id="CHEBI:456215"/>
        <dbReference type="EC" id="6.3.4.19"/>
    </reaction>
</comment>
<dbReference type="GO" id="GO:0006400">
    <property type="term" value="P:tRNA modification"/>
    <property type="evidence" value="ECO:0007669"/>
    <property type="project" value="UniProtKB-UniRule"/>
</dbReference>
<keyword evidence="2 8" id="KW-0963">Cytoplasm</keyword>
<dbReference type="InterPro" id="IPR012796">
    <property type="entry name" value="Lysidine-tRNA-synth_C"/>
</dbReference>
<keyword evidence="5 8" id="KW-0547">Nucleotide-binding</keyword>
<dbReference type="GO" id="GO:0005524">
    <property type="term" value="F:ATP binding"/>
    <property type="evidence" value="ECO:0007669"/>
    <property type="project" value="UniProtKB-UniRule"/>
</dbReference>
<evidence type="ECO:0000256" key="7">
    <source>
        <dbReference type="ARBA" id="ARBA00048539"/>
    </source>
</evidence>
<evidence type="ECO:0000313" key="10">
    <source>
        <dbReference type="EMBL" id="ODS32803.1"/>
    </source>
</evidence>
<dbReference type="CDD" id="cd01992">
    <property type="entry name" value="TilS_N"/>
    <property type="match status" value="1"/>
</dbReference>
<dbReference type="SMART" id="SM00977">
    <property type="entry name" value="TilS_C"/>
    <property type="match status" value="1"/>
</dbReference>
<dbReference type="PATRIC" id="fig|1872076.5.peg.2427"/>
<keyword evidence="3 8" id="KW-0436">Ligase</keyword>
<proteinExistence type="inferred from homology"/>
<dbReference type="InterPro" id="IPR012795">
    <property type="entry name" value="tRNA_Ile_lys_synt_N"/>
</dbReference>
<keyword evidence="4 8" id="KW-0819">tRNA processing</keyword>
<evidence type="ECO:0000256" key="2">
    <source>
        <dbReference type="ARBA" id="ARBA00022490"/>
    </source>
</evidence>
<evidence type="ECO:0000313" key="11">
    <source>
        <dbReference type="Proteomes" id="UP000094056"/>
    </source>
</evidence>
<reference evidence="10 11" key="1">
    <citation type="submission" date="2016-07" db="EMBL/GenBank/DDBJ databases">
        <title>Draft genome of Scalindua rubra, obtained from a brine-seawater interface in the Red Sea, sheds light on salt adaptation in anammox bacteria.</title>
        <authorList>
            <person name="Speth D.R."/>
            <person name="Lagkouvardos I."/>
            <person name="Wang Y."/>
            <person name="Qian P.-Y."/>
            <person name="Dutilh B.E."/>
            <person name="Jetten M.S."/>
        </authorList>
    </citation>
    <scope>NUCLEOTIDE SEQUENCE [LARGE SCALE GENOMIC DNA]</scope>
    <source>
        <strain evidence="10">BSI-1</strain>
    </source>
</reference>
<dbReference type="Gene3D" id="3.40.50.620">
    <property type="entry name" value="HUPs"/>
    <property type="match status" value="1"/>
</dbReference>
<dbReference type="Proteomes" id="UP000094056">
    <property type="component" value="Unassembled WGS sequence"/>
</dbReference>
<evidence type="ECO:0000256" key="6">
    <source>
        <dbReference type="ARBA" id="ARBA00022840"/>
    </source>
</evidence>
<evidence type="ECO:0000256" key="5">
    <source>
        <dbReference type="ARBA" id="ARBA00022741"/>
    </source>
</evidence>
<dbReference type="HAMAP" id="MF_01161">
    <property type="entry name" value="tRNA_Ile_lys_synt"/>
    <property type="match status" value="1"/>
</dbReference>
<evidence type="ECO:0000256" key="4">
    <source>
        <dbReference type="ARBA" id="ARBA00022694"/>
    </source>
</evidence>
<dbReference type="InterPro" id="IPR011063">
    <property type="entry name" value="TilS/TtcA_N"/>
</dbReference>
<comment type="subcellular location">
    <subcellularLocation>
        <location evidence="1 8">Cytoplasm</location>
    </subcellularLocation>
</comment>
<dbReference type="SUPFAM" id="SSF52402">
    <property type="entry name" value="Adenine nucleotide alpha hydrolases-like"/>
    <property type="match status" value="1"/>
</dbReference>
<dbReference type="NCBIfam" id="TIGR02432">
    <property type="entry name" value="lysidine_TilS_N"/>
    <property type="match status" value="1"/>
</dbReference>
<evidence type="ECO:0000259" key="9">
    <source>
        <dbReference type="SMART" id="SM00977"/>
    </source>
</evidence>
<dbReference type="Pfam" id="PF11734">
    <property type="entry name" value="TilS_C"/>
    <property type="match status" value="1"/>
</dbReference>
<comment type="domain">
    <text evidence="8">The N-terminal region contains the highly conserved SGGXDS motif, predicted to be a P-loop motif involved in ATP binding.</text>
</comment>
<name>A0A1E3XB26_9BACT</name>
<comment type="caution">
    <text evidence="10">The sequence shown here is derived from an EMBL/GenBank/DDBJ whole genome shotgun (WGS) entry which is preliminary data.</text>
</comment>
<dbReference type="Pfam" id="PF01171">
    <property type="entry name" value="ATP_bind_3"/>
    <property type="match status" value="1"/>
</dbReference>
<dbReference type="PANTHER" id="PTHR43033:SF1">
    <property type="entry name" value="TRNA(ILE)-LYSIDINE SYNTHASE-RELATED"/>
    <property type="match status" value="1"/>
</dbReference>
<dbReference type="NCBIfam" id="TIGR02433">
    <property type="entry name" value="lysidine_TilS_C"/>
    <property type="match status" value="1"/>
</dbReference>
<dbReference type="GO" id="GO:0005737">
    <property type="term" value="C:cytoplasm"/>
    <property type="evidence" value="ECO:0007669"/>
    <property type="project" value="UniProtKB-SubCell"/>
</dbReference>
<accession>A0A1E3XB26</accession>
<feature type="domain" description="Lysidine-tRNA(Ile) synthetase C-terminal" evidence="9">
    <location>
        <begin position="409"/>
        <end position="481"/>
    </location>
</feature>
<sequence length="498" mass="58026">MSRLQKQVVRVIREYDLFKANDRMILGISGGPDSVALLSLIFNINCLGAIYSEVTIAHLNHLLRGRESEDDEQFVRNLAKRFELPVIVERKDIKDAARRQKLSLEEVARKERYKFLENAALKVNANVIAVGHNADDNAETILHRIIRGTGILGVNGMRPKRRLAPFSKIELVRPLLFSWRKDIVTYLKEKQLSYRIDSTNFEKDKFRSKIRTELIPFLEKNYNFGIKKSLIKLGEITTQNYYFLKLQADTLSEKVFIKKNEEKDKVPGEVILDIHKLKNAPPILQQIIIREAIVRLGTPLREFGYENYKDILNLSKQKKTFINKGIKKYLDIKIEENKLYLSNKKYHLEEKPVLEEVVLKIPGETKLVKLKYVIKMEVREIRNGFLEKFKKNKTKYNEAIDFSKINMPLTVRSRIQGDRFWPLGSRGIKKVKDFFIDNKIPVMERNLVPIVTMNGQPIWIVGFRIDDRVRITKETKKILIMSFVALSMSIPVRLPSES</sequence>
<dbReference type="InterPro" id="IPR012094">
    <property type="entry name" value="tRNA_Ile_lys_synt"/>
</dbReference>
<protein>
    <recommendedName>
        <fullName evidence="8">tRNA(Ile)-lysidine synthase</fullName>
        <ecNumber evidence="8">6.3.4.19</ecNumber>
    </recommendedName>
    <alternativeName>
        <fullName evidence="8">tRNA(Ile)-2-lysyl-cytidine synthase</fullName>
    </alternativeName>
    <alternativeName>
        <fullName evidence="8">tRNA(Ile)-lysidine synthetase</fullName>
    </alternativeName>
</protein>
<gene>
    <name evidence="8" type="primary">tilS</name>
    <name evidence="10" type="ORF">SCARUB_02060</name>
</gene>
<dbReference type="EMBL" id="MAYW01000048">
    <property type="protein sequence ID" value="ODS32803.1"/>
    <property type="molecule type" value="Genomic_DNA"/>
</dbReference>
<dbReference type="GO" id="GO:0032267">
    <property type="term" value="F:tRNA(Ile)-lysidine synthase activity"/>
    <property type="evidence" value="ECO:0007669"/>
    <property type="project" value="UniProtKB-EC"/>
</dbReference>
<dbReference type="PANTHER" id="PTHR43033">
    <property type="entry name" value="TRNA(ILE)-LYSIDINE SYNTHASE-RELATED"/>
    <property type="match status" value="1"/>
</dbReference>
<organism evidence="10 11">
    <name type="scientific">Candidatus Scalindua rubra</name>
    <dbReference type="NCBI Taxonomy" id="1872076"/>
    <lineage>
        <taxon>Bacteria</taxon>
        <taxon>Pseudomonadati</taxon>
        <taxon>Planctomycetota</taxon>
        <taxon>Candidatus Brocadiia</taxon>
        <taxon>Candidatus Brocadiales</taxon>
        <taxon>Candidatus Scalinduaceae</taxon>
        <taxon>Candidatus Scalindua</taxon>
    </lineage>
</organism>
<feature type="binding site" evidence="8">
    <location>
        <begin position="29"/>
        <end position="34"/>
    </location>
    <ligand>
        <name>ATP</name>
        <dbReference type="ChEBI" id="CHEBI:30616"/>
    </ligand>
</feature>
<comment type="function">
    <text evidence="8">Ligates lysine onto the cytidine present at position 34 of the AUA codon-specific tRNA(Ile) that contains the anticodon CAU, in an ATP-dependent manner. Cytidine is converted to lysidine, thus changing the amino acid specificity of the tRNA from methionine to isoleucine.</text>
</comment>
<evidence type="ECO:0000256" key="8">
    <source>
        <dbReference type="HAMAP-Rule" id="MF_01161"/>
    </source>
</evidence>
<dbReference type="EC" id="6.3.4.19" evidence="8"/>